<proteinExistence type="predicted"/>
<dbReference type="InterPro" id="IPR011711">
    <property type="entry name" value="GntR_C"/>
</dbReference>
<keyword evidence="1" id="KW-0805">Transcription regulation</keyword>
<evidence type="ECO:0000313" key="5">
    <source>
        <dbReference type="EMBL" id="KRL62024.1"/>
    </source>
</evidence>
<dbReference type="eggNOG" id="COG1802">
    <property type="taxonomic scope" value="Bacteria"/>
</dbReference>
<dbReference type="GO" id="GO:0003700">
    <property type="term" value="F:DNA-binding transcription factor activity"/>
    <property type="evidence" value="ECO:0007669"/>
    <property type="project" value="InterPro"/>
</dbReference>
<name>A0A0R1S6Z1_9LACO</name>
<dbReference type="Gene3D" id="1.20.120.530">
    <property type="entry name" value="GntR ligand-binding domain-like"/>
    <property type="match status" value="1"/>
</dbReference>
<dbReference type="InterPro" id="IPR000524">
    <property type="entry name" value="Tscrpt_reg_HTH_GntR"/>
</dbReference>
<dbReference type="InterPro" id="IPR036390">
    <property type="entry name" value="WH_DNA-bd_sf"/>
</dbReference>
<dbReference type="RefSeq" id="WP_027825257.1">
    <property type="nucleotide sequence ID" value="NZ_AUEI01000013.1"/>
</dbReference>
<dbReference type="EMBL" id="AZFB01000014">
    <property type="protein sequence ID" value="KRL62024.1"/>
    <property type="molecule type" value="Genomic_DNA"/>
</dbReference>
<gene>
    <name evidence="5" type="ORF">FC23_GL000400</name>
</gene>
<dbReference type="SUPFAM" id="SSF48008">
    <property type="entry name" value="GntR ligand-binding domain-like"/>
    <property type="match status" value="1"/>
</dbReference>
<dbReference type="PATRIC" id="fig|1122152.4.peg.406"/>
<dbReference type="AlphaFoldDB" id="A0A0R1S6Z1"/>
<keyword evidence="6" id="KW-1185">Reference proteome</keyword>
<dbReference type="SMART" id="SM00895">
    <property type="entry name" value="FCD"/>
    <property type="match status" value="1"/>
</dbReference>
<sequence length="208" mass="24409">MSLKEQAYDYIKDKIIKNEFLPGTGLSENSLTAEIGVSRTPIREALVSLMGEGLVKKVGRLYLVTSLTRADVQEIYELRTLLETYALQKTINSIPDEELNQLIVDFEQAYQDENWDEYLKVDIHLHRLITHVANYPILAQFQQIIRSQVDRTRYINVNSKTRMARSIVEHKEIIKWIKERNYAEAKKALEYHLQQVYQEVKLNLNNLR</sequence>
<dbReference type="PRINTS" id="PR00035">
    <property type="entry name" value="HTHGNTR"/>
</dbReference>
<evidence type="ECO:0000256" key="3">
    <source>
        <dbReference type="ARBA" id="ARBA00023163"/>
    </source>
</evidence>
<dbReference type="OrthoDB" id="574518at2"/>
<protein>
    <submittedName>
        <fullName evidence="5">Transcriptional regulator</fullName>
    </submittedName>
</protein>
<dbReference type="Pfam" id="PF07729">
    <property type="entry name" value="FCD"/>
    <property type="match status" value="1"/>
</dbReference>
<dbReference type="STRING" id="1122152.GCA_000425905_01311"/>
<comment type="caution">
    <text evidence="5">The sequence shown here is derived from an EMBL/GenBank/DDBJ whole genome shotgun (WGS) entry which is preliminary data.</text>
</comment>
<dbReference type="PANTHER" id="PTHR43537">
    <property type="entry name" value="TRANSCRIPTIONAL REGULATOR, GNTR FAMILY"/>
    <property type="match status" value="1"/>
</dbReference>
<dbReference type="SUPFAM" id="SSF46785">
    <property type="entry name" value="Winged helix' DNA-binding domain"/>
    <property type="match status" value="1"/>
</dbReference>
<evidence type="ECO:0000256" key="1">
    <source>
        <dbReference type="ARBA" id="ARBA00023015"/>
    </source>
</evidence>
<accession>A0A0R1S6Z1</accession>
<dbReference type="Pfam" id="PF00392">
    <property type="entry name" value="GntR"/>
    <property type="match status" value="1"/>
</dbReference>
<dbReference type="CDD" id="cd07377">
    <property type="entry name" value="WHTH_GntR"/>
    <property type="match status" value="1"/>
</dbReference>
<feature type="domain" description="HTH gntR-type" evidence="4">
    <location>
        <begin position="1"/>
        <end position="67"/>
    </location>
</feature>
<keyword evidence="3" id="KW-0804">Transcription</keyword>
<reference evidence="5 6" key="1">
    <citation type="journal article" date="2015" name="Genome Announc.">
        <title>Expanding the biotechnology potential of lactobacilli through comparative genomics of 213 strains and associated genera.</title>
        <authorList>
            <person name="Sun Z."/>
            <person name="Harris H.M."/>
            <person name="McCann A."/>
            <person name="Guo C."/>
            <person name="Argimon S."/>
            <person name="Zhang W."/>
            <person name="Yang X."/>
            <person name="Jeffery I.B."/>
            <person name="Cooney J.C."/>
            <person name="Kagawa T.F."/>
            <person name="Liu W."/>
            <person name="Song Y."/>
            <person name="Salvetti E."/>
            <person name="Wrobel A."/>
            <person name="Rasinkangas P."/>
            <person name="Parkhill J."/>
            <person name="Rea M.C."/>
            <person name="O'Sullivan O."/>
            <person name="Ritari J."/>
            <person name="Douillard F.P."/>
            <person name="Paul Ross R."/>
            <person name="Yang R."/>
            <person name="Briner A.E."/>
            <person name="Felis G.E."/>
            <person name="de Vos W.M."/>
            <person name="Barrangou R."/>
            <person name="Klaenhammer T.R."/>
            <person name="Caufield P.W."/>
            <person name="Cui Y."/>
            <person name="Zhang H."/>
            <person name="O'Toole P.W."/>
        </authorList>
    </citation>
    <scope>NUCLEOTIDE SEQUENCE [LARGE SCALE GENOMIC DNA]</scope>
    <source>
        <strain evidence="5 6">DSM 15354</strain>
    </source>
</reference>
<dbReference type="GO" id="GO:0003677">
    <property type="term" value="F:DNA binding"/>
    <property type="evidence" value="ECO:0007669"/>
    <property type="project" value="UniProtKB-KW"/>
</dbReference>
<dbReference type="Gene3D" id="1.10.10.10">
    <property type="entry name" value="Winged helix-like DNA-binding domain superfamily/Winged helix DNA-binding domain"/>
    <property type="match status" value="1"/>
</dbReference>
<dbReference type="PROSITE" id="PS50949">
    <property type="entry name" value="HTH_GNTR"/>
    <property type="match status" value="1"/>
</dbReference>
<evidence type="ECO:0000256" key="2">
    <source>
        <dbReference type="ARBA" id="ARBA00023125"/>
    </source>
</evidence>
<evidence type="ECO:0000259" key="4">
    <source>
        <dbReference type="PROSITE" id="PS50949"/>
    </source>
</evidence>
<dbReference type="SMART" id="SM00345">
    <property type="entry name" value="HTH_GNTR"/>
    <property type="match status" value="1"/>
</dbReference>
<dbReference type="Proteomes" id="UP000051931">
    <property type="component" value="Unassembled WGS sequence"/>
</dbReference>
<dbReference type="PANTHER" id="PTHR43537:SF24">
    <property type="entry name" value="GLUCONATE OPERON TRANSCRIPTIONAL REPRESSOR"/>
    <property type="match status" value="1"/>
</dbReference>
<evidence type="ECO:0000313" key="6">
    <source>
        <dbReference type="Proteomes" id="UP000051931"/>
    </source>
</evidence>
<dbReference type="InterPro" id="IPR036388">
    <property type="entry name" value="WH-like_DNA-bd_sf"/>
</dbReference>
<organism evidence="5 6">
    <name type="scientific">Lactobacillus psittaci DSM 15354</name>
    <dbReference type="NCBI Taxonomy" id="1122152"/>
    <lineage>
        <taxon>Bacteria</taxon>
        <taxon>Bacillati</taxon>
        <taxon>Bacillota</taxon>
        <taxon>Bacilli</taxon>
        <taxon>Lactobacillales</taxon>
        <taxon>Lactobacillaceae</taxon>
        <taxon>Lactobacillus</taxon>
    </lineage>
</organism>
<dbReference type="InterPro" id="IPR008920">
    <property type="entry name" value="TF_FadR/GntR_C"/>
</dbReference>
<keyword evidence="2" id="KW-0238">DNA-binding</keyword>